<dbReference type="SUPFAM" id="SSF46689">
    <property type="entry name" value="Homeodomain-like"/>
    <property type="match status" value="1"/>
</dbReference>
<feature type="domain" description="HTH tetR-type" evidence="5">
    <location>
        <begin position="4"/>
        <end position="64"/>
    </location>
</feature>
<evidence type="ECO:0000259" key="5">
    <source>
        <dbReference type="PROSITE" id="PS50977"/>
    </source>
</evidence>
<dbReference type="Gene3D" id="1.10.357.10">
    <property type="entry name" value="Tetracycline Repressor, domain 2"/>
    <property type="match status" value="1"/>
</dbReference>
<proteinExistence type="predicted"/>
<dbReference type="RefSeq" id="WP_175192960.1">
    <property type="nucleotide sequence ID" value="NZ_CADIJO010000009.1"/>
</dbReference>
<sequence length="202" mass="22150">MTRTPAVQRILDAALSHFADRGYEGASLADIADTVGIRKASLYTHFASKNALYLEIFGDALAQEMQTARQCFADEPDSALPGSAYCAHLVGRHGESRPLRFLLRASYVPPDALETAITADYETYLAQLRRDFDARLRAWAGQRGKLARADAARYVEAYLGLIDAVQVKLVYTNAGQAGERLDAMQRMLADGLAQAIRPVRTA</sequence>
<dbReference type="PROSITE" id="PS50977">
    <property type="entry name" value="HTH_TETR_2"/>
    <property type="match status" value="1"/>
</dbReference>
<feature type="DNA-binding region" description="H-T-H motif" evidence="4">
    <location>
        <begin position="27"/>
        <end position="46"/>
    </location>
</feature>
<evidence type="ECO:0000313" key="7">
    <source>
        <dbReference type="Proteomes" id="UP000494111"/>
    </source>
</evidence>
<dbReference type="GO" id="GO:0000976">
    <property type="term" value="F:transcription cis-regulatory region binding"/>
    <property type="evidence" value="ECO:0007669"/>
    <property type="project" value="TreeGrafter"/>
</dbReference>
<evidence type="ECO:0000256" key="2">
    <source>
        <dbReference type="ARBA" id="ARBA00023125"/>
    </source>
</evidence>
<evidence type="ECO:0000256" key="3">
    <source>
        <dbReference type="ARBA" id="ARBA00023163"/>
    </source>
</evidence>
<evidence type="ECO:0000313" key="6">
    <source>
        <dbReference type="EMBL" id="CAB3707482.1"/>
    </source>
</evidence>
<keyword evidence="2 4" id="KW-0238">DNA-binding</keyword>
<evidence type="ECO:0000256" key="4">
    <source>
        <dbReference type="PROSITE-ProRule" id="PRU00335"/>
    </source>
</evidence>
<dbReference type="AlphaFoldDB" id="A0A6S7AXD1"/>
<name>A0A6S7AXD1_9BURK</name>
<gene>
    <name evidence="6" type="ORF">LMG3458_03016</name>
</gene>
<dbReference type="PANTHER" id="PTHR30055">
    <property type="entry name" value="HTH-TYPE TRANSCRIPTIONAL REGULATOR RUTR"/>
    <property type="match status" value="1"/>
</dbReference>
<dbReference type="EMBL" id="CADIJO010000009">
    <property type="protein sequence ID" value="CAB3707482.1"/>
    <property type="molecule type" value="Genomic_DNA"/>
</dbReference>
<organism evidence="6 7">
    <name type="scientific">Achromobacter deleyi</name>
    <dbReference type="NCBI Taxonomy" id="1353891"/>
    <lineage>
        <taxon>Bacteria</taxon>
        <taxon>Pseudomonadati</taxon>
        <taxon>Pseudomonadota</taxon>
        <taxon>Betaproteobacteria</taxon>
        <taxon>Burkholderiales</taxon>
        <taxon>Alcaligenaceae</taxon>
        <taxon>Achromobacter</taxon>
    </lineage>
</organism>
<dbReference type="InterPro" id="IPR050109">
    <property type="entry name" value="HTH-type_TetR-like_transc_reg"/>
</dbReference>
<reference evidence="6 7" key="1">
    <citation type="submission" date="2020-04" db="EMBL/GenBank/DDBJ databases">
        <authorList>
            <person name="De Canck E."/>
        </authorList>
    </citation>
    <scope>NUCLEOTIDE SEQUENCE [LARGE SCALE GENOMIC DNA]</scope>
    <source>
        <strain evidence="6 7">LMG 3458</strain>
    </source>
</reference>
<dbReference type="Gene3D" id="1.10.10.60">
    <property type="entry name" value="Homeodomain-like"/>
    <property type="match status" value="1"/>
</dbReference>
<dbReference type="Proteomes" id="UP000494111">
    <property type="component" value="Unassembled WGS sequence"/>
</dbReference>
<evidence type="ECO:0000256" key="1">
    <source>
        <dbReference type="ARBA" id="ARBA00023015"/>
    </source>
</evidence>
<dbReference type="InterPro" id="IPR001647">
    <property type="entry name" value="HTH_TetR"/>
</dbReference>
<dbReference type="Pfam" id="PF00440">
    <property type="entry name" value="TetR_N"/>
    <property type="match status" value="1"/>
</dbReference>
<accession>A0A6S7AXD1</accession>
<keyword evidence="1" id="KW-0805">Transcription regulation</keyword>
<protein>
    <recommendedName>
        <fullName evidence="5">HTH tetR-type domain-containing protein</fullName>
    </recommendedName>
</protein>
<dbReference type="PANTHER" id="PTHR30055:SF238">
    <property type="entry name" value="MYCOFACTOCIN BIOSYNTHESIS TRANSCRIPTIONAL REGULATOR MFTR-RELATED"/>
    <property type="match status" value="1"/>
</dbReference>
<dbReference type="InterPro" id="IPR009057">
    <property type="entry name" value="Homeodomain-like_sf"/>
</dbReference>
<dbReference type="PRINTS" id="PR00455">
    <property type="entry name" value="HTHTETR"/>
</dbReference>
<keyword evidence="3" id="KW-0804">Transcription</keyword>
<dbReference type="GO" id="GO:0003700">
    <property type="term" value="F:DNA-binding transcription factor activity"/>
    <property type="evidence" value="ECO:0007669"/>
    <property type="project" value="TreeGrafter"/>
</dbReference>